<dbReference type="EMBL" id="FN555004">
    <property type="protein sequence ID" value="CBG39359.1"/>
    <property type="molecule type" value="Genomic_DNA"/>
</dbReference>
<dbReference type="InterPro" id="IPR050437">
    <property type="entry name" value="Ribos_protein_bS1-like"/>
</dbReference>
<dbReference type="InterPro" id="IPR035104">
    <property type="entry name" value="Ribosomal_protein_S1-like"/>
</dbReference>
<evidence type="ECO:0000313" key="5">
    <source>
        <dbReference type="EMBL" id="CBG39359.1"/>
    </source>
</evidence>
<dbReference type="SUPFAM" id="SSF50249">
    <property type="entry name" value="Nucleic acid-binding proteins"/>
    <property type="match status" value="6"/>
</dbReference>
<dbReference type="SMART" id="SM00316">
    <property type="entry name" value="S1"/>
    <property type="match status" value="6"/>
</dbReference>
<reference evidence="5 6" key="1">
    <citation type="journal article" date="2010" name="BMC Genomics">
        <title>Comparative genomics and proteomics of Helicobacter mustelae, an ulcerogenic and carcinogenic gastric pathogen.</title>
        <authorList>
            <person name="O'Toole P.W."/>
            <person name="Snelling W.J."/>
            <person name="Canchaya C."/>
            <person name="Forde B.M."/>
            <person name="Hardie K.R."/>
            <person name="Josenhans C."/>
            <person name="Graham R.L.J."/>
            <person name="McMullan G."/>
            <person name="Parkhill J."/>
            <person name="Belda E."/>
            <person name="Bentley S.D."/>
        </authorList>
    </citation>
    <scope>NUCLEOTIDE SEQUENCE [LARGE SCALE GENOMIC DNA]</scope>
    <source>
        <strain evidence="6">ATCC 43772 / LMG 18044 / NCTC 12198 / 12198</strain>
    </source>
</reference>
<dbReference type="eggNOG" id="COG0539">
    <property type="taxonomic scope" value="Bacteria"/>
</dbReference>
<evidence type="ECO:0000256" key="2">
    <source>
        <dbReference type="ARBA" id="ARBA00022980"/>
    </source>
</evidence>
<dbReference type="GO" id="GO:0022627">
    <property type="term" value="C:cytosolic small ribosomal subunit"/>
    <property type="evidence" value="ECO:0007669"/>
    <property type="project" value="TreeGrafter"/>
</dbReference>
<dbReference type="CDD" id="cd04465">
    <property type="entry name" value="S1_RPS1_repeat_ec2_hs2"/>
    <property type="match status" value="1"/>
</dbReference>
<dbReference type="Proteomes" id="UP000001522">
    <property type="component" value="Chromosome"/>
</dbReference>
<dbReference type="GO" id="GO:0003735">
    <property type="term" value="F:structural constituent of ribosome"/>
    <property type="evidence" value="ECO:0007669"/>
    <property type="project" value="TreeGrafter"/>
</dbReference>
<dbReference type="Pfam" id="PF00575">
    <property type="entry name" value="S1"/>
    <property type="match status" value="5"/>
</dbReference>
<dbReference type="NCBIfam" id="NF004956">
    <property type="entry name" value="PRK06299.1-6"/>
    <property type="match status" value="1"/>
</dbReference>
<name>D3UFT8_HELM1</name>
<dbReference type="HOGENOM" id="CLU_015805_2_1_7"/>
<keyword evidence="6" id="KW-1185">Reference proteome</keyword>
<keyword evidence="3" id="KW-0687">Ribonucleoprotein</keyword>
<dbReference type="AlphaFoldDB" id="D3UFT8"/>
<dbReference type="PANTHER" id="PTHR10724">
    <property type="entry name" value="30S RIBOSOMAL PROTEIN S1"/>
    <property type="match status" value="1"/>
</dbReference>
<dbReference type="InterPro" id="IPR003029">
    <property type="entry name" value="S1_domain"/>
</dbReference>
<dbReference type="STRING" id="679897.HMU00950"/>
<feature type="domain" description="S1 motif" evidence="4">
    <location>
        <begin position="263"/>
        <end position="333"/>
    </location>
</feature>
<sequence length="529" mass="60196">MFEESQKQGEVGATKEAVIVKITPDFTMVDIGEKVEGRFPTEEIRDGQGNLLFQEGDKITVYVSRGGHDRFSVSHKKVLRHQKIQEKIQSLGEDYKDKVIEAKIIRKNKGGVILEADGVEYFMPKFHASAKEDKGKRVEVCIINVKPEENSIIVSRKRFFDLVNRNHSESAKKIMEIQSPLDGVVKRITSFGMFVSVDGVEGLVHYTEITHRGPVNPAKFYKEGDNVQVKAIAYDEEKKRLSYSIKALQEDPWKEIIKELKVGYAIKANVSNIEPYGAFVDIGNDLEGFLHISEISWSKDIKHPQECLNIGQELDVEIIEINLEERRLRVSLKKLTERPFAEFAKKYKEGDVVEGRVETLTDFGAFINLGAIDGLLHNEDAFWDKDKKCKDHFKQGDILKVKIIKIDTKNERISLSMRVLEESPADRFAKKYKVDDAIEGTVVDVKDFGVFIEVEGIDALIRNEDLSGIAKQDITKGMKLRGAIAYIDPSSNKVRVSMRRLERQQEREDIKSFNSNKKMTLGDKIKGQL</sequence>
<accession>D3UFT8</accession>
<dbReference type="PRINTS" id="PR00681">
    <property type="entry name" value="RIBOSOMALS1"/>
</dbReference>
<evidence type="ECO:0000256" key="1">
    <source>
        <dbReference type="ARBA" id="ARBA00006767"/>
    </source>
</evidence>
<feature type="domain" description="S1 motif" evidence="4">
    <location>
        <begin position="350"/>
        <end position="418"/>
    </location>
</feature>
<dbReference type="PANTHER" id="PTHR10724:SF7">
    <property type="entry name" value="SMALL RIBOSOMAL SUBUNIT PROTEIN BS1C"/>
    <property type="match status" value="1"/>
</dbReference>
<evidence type="ECO:0000256" key="3">
    <source>
        <dbReference type="ARBA" id="ARBA00023274"/>
    </source>
</evidence>
<dbReference type="KEGG" id="hms:HMU00950"/>
<feature type="domain" description="S1 motif" evidence="4">
    <location>
        <begin position="12"/>
        <end position="76"/>
    </location>
</feature>
<feature type="domain" description="S1 motif" evidence="4">
    <location>
        <begin position="97"/>
        <end position="157"/>
    </location>
</feature>
<proteinExistence type="inferred from homology"/>
<dbReference type="PROSITE" id="PS50126">
    <property type="entry name" value="S1"/>
    <property type="match status" value="6"/>
</dbReference>
<dbReference type="Gene3D" id="2.40.50.140">
    <property type="entry name" value="Nucleic acid-binding proteins"/>
    <property type="match status" value="5"/>
</dbReference>
<keyword evidence="2 5" id="KW-0689">Ribosomal protein</keyword>
<dbReference type="InterPro" id="IPR012340">
    <property type="entry name" value="NA-bd_OB-fold"/>
</dbReference>
<comment type="similarity">
    <text evidence="1">Belongs to the bacterial ribosomal protein bS1 family.</text>
</comment>
<dbReference type="GO" id="GO:0003729">
    <property type="term" value="F:mRNA binding"/>
    <property type="evidence" value="ECO:0007669"/>
    <property type="project" value="TreeGrafter"/>
</dbReference>
<dbReference type="GO" id="GO:0006412">
    <property type="term" value="P:translation"/>
    <property type="evidence" value="ECO:0007669"/>
    <property type="project" value="TreeGrafter"/>
</dbReference>
<evidence type="ECO:0000313" key="6">
    <source>
        <dbReference type="Proteomes" id="UP000001522"/>
    </source>
</evidence>
<feature type="domain" description="S1 motif" evidence="4">
    <location>
        <begin position="435"/>
        <end position="499"/>
    </location>
</feature>
<organism evidence="5 6">
    <name type="scientific">Helicobacter mustelae (strain ATCC 43772 / CCUG 25715 / CIP 103759 / LMG 18044 / NCTC 12198 / R85-136P)</name>
    <name type="common">Campylobacter mustelae</name>
    <dbReference type="NCBI Taxonomy" id="679897"/>
    <lineage>
        <taxon>Bacteria</taxon>
        <taxon>Pseudomonadati</taxon>
        <taxon>Campylobacterota</taxon>
        <taxon>Epsilonproteobacteria</taxon>
        <taxon>Campylobacterales</taxon>
        <taxon>Helicobacteraceae</taxon>
        <taxon>Helicobacter</taxon>
    </lineage>
</organism>
<gene>
    <name evidence="5" type="primary">rpsA</name>
    <name evidence="5" type="ordered locus">HMU00950</name>
</gene>
<evidence type="ECO:0000259" key="4">
    <source>
        <dbReference type="PROSITE" id="PS50126"/>
    </source>
</evidence>
<feature type="domain" description="S1 motif" evidence="4">
    <location>
        <begin position="178"/>
        <end position="246"/>
    </location>
</feature>
<protein>
    <submittedName>
        <fullName evidence="5">30S ribosomal protein S1</fullName>
    </submittedName>
</protein>